<feature type="region of interest" description="Disordered" evidence="2">
    <location>
        <begin position="415"/>
        <end position="441"/>
    </location>
</feature>
<protein>
    <submittedName>
        <fullName evidence="4">Uncharacterized protein</fullName>
    </submittedName>
</protein>
<proteinExistence type="predicted"/>
<keyword evidence="3" id="KW-0472">Membrane</keyword>
<dbReference type="OrthoDB" id="5916216at2"/>
<accession>A0A1N6M5L5</accession>
<gene>
    <name evidence="4" type="ORF">VSP9026_02375</name>
</gene>
<dbReference type="EMBL" id="FSSB01000016">
    <property type="protein sequence ID" value="SIO94647.1"/>
    <property type="molecule type" value="Genomic_DNA"/>
</dbReference>
<dbReference type="RefSeq" id="WP_074373183.1">
    <property type="nucleotide sequence ID" value="NZ_AP024907.1"/>
</dbReference>
<sequence length="441" mass="50683">MAENVISVPRVVDSQLIKIFIDEILAKHTPLEPSEKNKTQLSTCVKVWVGNTSFEIEKNDNSIDDFIVKLKTYDKYTTSIRKISYEIMERHQNPAFNRSASFLYERSANSFIDSFKCNYDPDVNTDGHQLEFKINQLLLQYSEPVFNNENNLEIASAHHEVLTRLEGMSAELITKQYDQVQKLEQDKQTFLDERTKEHTDKIQALDDEYSERLKTLEDSYQQRKAELDERQKQIDDADNTTARRKTTIRMLEEVQEKAKKFDFSENVSSRSKAAMWWAVALVVIAVIVTIESALSLQIKQDSWFLYARITFSSTLLISSVVYLIRWYNSWANRIAQQELDNQKFIRDLNRAHLAVEMALEWNEKKDGAIPARLLDSLTDGLFKSKDSTPPELLHPAEQIAAALVKSSERITLPFAGGSLDVSGRKLSKAKPIKSDNDKNGE</sequence>
<evidence type="ECO:0000256" key="1">
    <source>
        <dbReference type="SAM" id="Coils"/>
    </source>
</evidence>
<dbReference type="AlphaFoldDB" id="A0A1N6M5L5"/>
<keyword evidence="3" id="KW-0812">Transmembrane</keyword>
<feature type="coiled-coil region" evidence="1">
    <location>
        <begin position="210"/>
        <end position="240"/>
    </location>
</feature>
<keyword evidence="3" id="KW-1133">Transmembrane helix</keyword>
<organism evidence="4 5">
    <name type="scientific">Vibrio spartinae</name>
    <dbReference type="NCBI Taxonomy" id="1918945"/>
    <lineage>
        <taxon>Bacteria</taxon>
        <taxon>Pseudomonadati</taxon>
        <taxon>Pseudomonadota</taxon>
        <taxon>Gammaproteobacteria</taxon>
        <taxon>Vibrionales</taxon>
        <taxon>Vibrionaceae</taxon>
        <taxon>Vibrio</taxon>
    </lineage>
</organism>
<evidence type="ECO:0000313" key="4">
    <source>
        <dbReference type="EMBL" id="SIO94647.1"/>
    </source>
</evidence>
<evidence type="ECO:0000256" key="3">
    <source>
        <dbReference type="SAM" id="Phobius"/>
    </source>
</evidence>
<keyword evidence="1" id="KW-0175">Coiled coil</keyword>
<evidence type="ECO:0000313" key="5">
    <source>
        <dbReference type="Proteomes" id="UP000184774"/>
    </source>
</evidence>
<dbReference type="Proteomes" id="UP000184774">
    <property type="component" value="Unassembled WGS sequence"/>
</dbReference>
<name>A0A1N6M5L5_9VIBR</name>
<reference evidence="4 5" key="1">
    <citation type="submission" date="2016-12" db="EMBL/GenBank/DDBJ databases">
        <authorList>
            <person name="Song W.-J."/>
            <person name="Kurnit D.M."/>
        </authorList>
    </citation>
    <scope>NUCLEOTIDE SEQUENCE [LARGE SCALE GENOMIC DNA]</scope>
    <source>
        <strain evidence="4 5">CECT 9026</strain>
    </source>
</reference>
<feature type="compositionally biased region" description="Basic and acidic residues" evidence="2">
    <location>
        <begin position="432"/>
        <end position="441"/>
    </location>
</feature>
<feature type="transmembrane region" description="Helical" evidence="3">
    <location>
        <begin position="303"/>
        <end position="324"/>
    </location>
</feature>
<evidence type="ECO:0000256" key="2">
    <source>
        <dbReference type="SAM" id="MobiDB-lite"/>
    </source>
</evidence>
<feature type="transmembrane region" description="Helical" evidence="3">
    <location>
        <begin position="274"/>
        <end position="297"/>
    </location>
</feature>